<comment type="caution">
    <text evidence="2">The sequence shown here is derived from an EMBL/GenBank/DDBJ whole genome shotgun (WGS) entry which is preliminary data.</text>
</comment>
<evidence type="ECO:0000313" key="2">
    <source>
        <dbReference type="EMBL" id="MCK8495536.1"/>
    </source>
</evidence>
<keyword evidence="3" id="KW-1185">Reference proteome</keyword>
<evidence type="ECO:0000313" key="3">
    <source>
        <dbReference type="Proteomes" id="UP001202180"/>
    </source>
</evidence>
<reference evidence="2 3" key="1">
    <citation type="submission" date="2022-04" db="EMBL/GenBank/DDBJ databases">
        <title>Spirosoma sp. strain RP8 genome sequencing and assembly.</title>
        <authorList>
            <person name="Jung Y."/>
        </authorList>
    </citation>
    <scope>NUCLEOTIDE SEQUENCE [LARGE SCALE GENOMIC DNA]</scope>
    <source>
        <strain evidence="2 3">RP8</strain>
    </source>
</reference>
<name>A0ABT0HTN8_9BACT</name>
<organism evidence="2 3">
    <name type="scientific">Spirosoma liriopis</name>
    <dbReference type="NCBI Taxonomy" id="2937440"/>
    <lineage>
        <taxon>Bacteria</taxon>
        <taxon>Pseudomonadati</taxon>
        <taxon>Bacteroidota</taxon>
        <taxon>Cytophagia</taxon>
        <taxon>Cytophagales</taxon>
        <taxon>Cytophagaceae</taxon>
        <taxon>Spirosoma</taxon>
    </lineage>
</organism>
<protein>
    <submittedName>
        <fullName evidence="2">Toprim domain-containing protein</fullName>
    </submittedName>
</protein>
<gene>
    <name evidence="2" type="ORF">M0L20_26965</name>
</gene>
<evidence type="ECO:0000256" key="1">
    <source>
        <dbReference type="SAM" id="MobiDB-lite"/>
    </source>
</evidence>
<dbReference type="Pfam" id="PF13155">
    <property type="entry name" value="Toprim_2"/>
    <property type="match status" value="1"/>
</dbReference>
<dbReference type="EMBL" id="JALPRF010000009">
    <property type="protein sequence ID" value="MCK8495536.1"/>
    <property type="molecule type" value="Genomic_DNA"/>
</dbReference>
<dbReference type="Proteomes" id="UP001202180">
    <property type="component" value="Unassembled WGS sequence"/>
</dbReference>
<proteinExistence type="predicted"/>
<dbReference type="Gene3D" id="3.40.1360.10">
    <property type="match status" value="1"/>
</dbReference>
<accession>A0ABT0HTN8</accession>
<dbReference type="InterPro" id="IPR034154">
    <property type="entry name" value="TOPRIM_DnaG/twinkle"/>
</dbReference>
<dbReference type="RefSeq" id="WP_248480318.1">
    <property type="nucleotide sequence ID" value="NZ_JALPRF010000009.1"/>
</dbReference>
<sequence>MLTTKPQLSDYKQKIDLVQFLETEGFTKDRRKSTRRWPVLENAEGRKLIIGNNQKTNEYFYYNPEDRRDRGTIVDYVIDKLHIDTATREGWQQLHEFIGRYTGDLSHLANSRSTGTVESQPPAEATRSKAISHYFRLDPLTNTDYLMEKRGLTIDTIGHRAFIGKIFNKTFVSKKTGETVINTVFPMESEQGITAILLKNDSPTGLVNGHTWGERLESIWVSNLPKGHQPKEMLICESPIDALSYHQLHPPEEPYDRVYVSTGGQPSSLQPLTVQRLIDRVKPEQVILGHDNDNSGIRFNIGWSGRLQLPGQSIEQANHQLSINHNKHSNILSIDVYGLPVEEAERKLHLESLQEKVLTTLNKGYTPDMNRATADAIMHQGNHSLLTIHLPNHRPMLTRIEKLSIKWRGLTDKLVVKRPFAKDWNEELQTQKANVERPQPTLRNTPSKATPQKLM</sequence>
<dbReference type="CDD" id="cd01029">
    <property type="entry name" value="TOPRIM_primases"/>
    <property type="match status" value="1"/>
</dbReference>
<feature type="region of interest" description="Disordered" evidence="1">
    <location>
        <begin position="429"/>
        <end position="455"/>
    </location>
</feature>
<feature type="compositionally biased region" description="Polar residues" evidence="1">
    <location>
        <begin position="441"/>
        <end position="455"/>
    </location>
</feature>